<dbReference type="Pfam" id="PF04464">
    <property type="entry name" value="Glyphos_transf"/>
    <property type="match status" value="1"/>
</dbReference>
<name>A0A069CX93_9BACE</name>
<dbReference type="STRING" id="1121097.GCA_000428125_00276"/>
<organism evidence="1 2">
    <name type="scientific">Bacteroides graminisolvens DSM 19988 = JCM 15093</name>
    <dbReference type="NCBI Taxonomy" id="1121097"/>
    <lineage>
        <taxon>Bacteria</taxon>
        <taxon>Pseudomonadati</taxon>
        <taxon>Bacteroidota</taxon>
        <taxon>Bacteroidia</taxon>
        <taxon>Bacteroidales</taxon>
        <taxon>Bacteroidaceae</taxon>
        <taxon>Bacteroides</taxon>
    </lineage>
</organism>
<dbReference type="AlphaFoldDB" id="A0A069CX93"/>
<dbReference type="PANTHER" id="PTHR37316:SF3">
    <property type="entry name" value="TEICHOIC ACID GLYCEROL-PHOSPHATE TRANSFERASE"/>
    <property type="match status" value="1"/>
</dbReference>
<keyword evidence="2" id="KW-1185">Reference proteome</keyword>
<protein>
    <submittedName>
        <fullName evidence="1">CDP-glycerol:poly(Glycerophosphate) glycerophosphotransferase family protein</fullName>
    </submittedName>
</protein>
<dbReference type="InterPro" id="IPR043148">
    <property type="entry name" value="TagF_C"/>
</dbReference>
<dbReference type="EMBL" id="BAJS01000001">
    <property type="protein sequence ID" value="GAK35203.1"/>
    <property type="molecule type" value="Genomic_DNA"/>
</dbReference>
<comment type="caution">
    <text evidence="1">The sequence shown here is derived from an EMBL/GenBank/DDBJ whole genome shotgun (WGS) entry which is preliminary data.</text>
</comment>
<dbReference type="eggNOG" id="COG1887">
    <property type="taxonomic scope" value="Bacteria"/>
</dbReference>
<proteinExistence type="predicted"/>
<dbReference type="GO" id="GO:0016020">
    <property type="term" value="C:membrane"/>
    <property type="evidence" value="ECO:0007669"/>
    <property type="project" value="InterPro"/>
</dbReference>
<dbReference type="InterPro" id="IPR007554">
    <property type="entry name" value="Glycerophosphate_synth"/>
</dbReference>
<accession>A0A069CX93</accession>
<keyword evidence="1" id="KW-0808">Transferase</keyword>
<dbReference type="Gene3D" id="3.40.50.12580">
    <property type="match status" value="1"/>
</dbReference>
<dbReference type="SUPFAM" id="SSF53756">
    <property type="entry name" value="UDP-Glycosyltransferase/glycogen phosphorylase"/>
    <property type="match status" value="1"/>
</dbReference>
<evidence type="ECO:0000313" key="2">
    <source>
        <dbReference type="Proteomes" id="UP000027601"/>
    </source>
</evidence>
<evidence type="ECO:0000313" key="1">
    <source>
        <dbReference type="EMBL" id="GAK35203.1"/>
    </source>
</evidence>
<sequence length="305" mass="35992">MDSTSVLWYVHAPKISHFPLDDELRYTTSIQDVYDFSPDVIFVPGNIVPYYLPGVKIQIFHGYAAEKKDHWVIRRYFDLYLTQGPFFTRKFTELSQKYKDFSVVETGWSKQDWIQKHRNDFDVEKKELLANHKRGKLLLYAPTFSKSLTSLPHIKTELVNLVHQEDVVLLIKLHPLTKQEWVDEYKQLATQEEHIVWLDDFDVTKAQLMADVMISDTSSTVYEFLLLDKPVITLRTIAKDIYWNNIEDPSLLIDAYQNIDNKEIADKRKWVMQNYDPYTDGQVCRRMLDAAARYIEQHGYPENES</sequence>
<gene>
    <name evidence="1" type="ORF">JCM15093_282</name>
</gene>
<dbReference type="GO" id="GO:0047355">
    <property type="term" value="F:CDP-glycerol glycerophosphotransferase activity"/>
    <property type="evidence" value="ECO:0007669"/>
    <property type="project" value="InterPro"/>
</dbReference>
<dbReference type="Proteomes" id="UP000027601">
    <property type="component" value="Unassembled WGS sequence"/>
</dbReference>
<dbReference type="InterPro" id="IPR051612">
    <property type="entry name" value="Teichoic_Acid_Biosynth"/>
</dbReference>
<dbReference type="PANTHER" id="PTHR37316">
    <property type="entry name" value="TEICHOIC ACID GLYCEROL-PHOSPHATE PRIMASE"/>
    <property type="match status" value="1"/>
</dbReference>
<reference evidence="1 2" key="1">
    <citation type="journal article" date="2015" name="Microbes Environ.">
        <title>Distribution and evolution of nitrogen fixation genes in the phylum bacteroidetes.</title>
        <authorList>
            <person name="Inoue J."/>
            <person name="Oshima K."/>
            <person name="Suda W."/>
            <person name="Sakamoto M."/>
            <person name="Iino T."/>
            <person name="Noda S."/>
            <person name="Hongoh Y."/>
            <person name="Hattori M."/>
            <person name="Ohkuma M."/>
        </authorList>
    </citation>
    <scope>NUCLEOTIDE SEQUENCE [LARGE SCALE GENOMIC DNA]</scope>
    <source>
        <strain evidence="1 2">JCM 15093</strain>
    </source>
</reference>